<organism evidence="1 2">
    <name type="scientific">Durusdinium trenchii</name>
    <dbReference type="NCBI Taxonomy" id="1381693"/>
    <lineage>
        <taxon>Eukaryota</taxon>
        <taxon>Sar</taxon>
        <taxon>Alveolata</taxon>
        <taxon>Dinophyceae</taxon>
        <taxon>Suessiales</taxon>
        <taxon>Symbiodiniaceae</taxon>
        <taxon>Durusdinium</taxon>
    </lineage>
</organism>
<dbReference type="EMBL" id="CAXAMM010021502">
    <property type="protein sequence ID" value="CAK9050069.1"/>
    <property type="molecule type" value="Genomic_DNA"/>
</dbReference>
<protein>
    <submittedName>
        <fullName evidence="1">Aspartyl/asparaginyl beta-hydroxylase</fullName>
    </submittedName>
</protein>
<dbReference type="Proteomes" id="UP001642464">
    <property type="component" value="Unassembled WGS sequence"/>
</dbReference>
<proteinExistence type="predicted"/>
<name>A0ABP0MEZ1_9DINO</name>
<evidence type="ECO:0000313" key="2">
    <source>
        <dbReference type="Proteomes" id="UP001642464"/>
    </source>
</evidence>
<keyword evidence="2" id="KW-1185">Reference proteome</keyword>
<gene>
    <name evidence="1" type="ORF">SCF082_LOCUS27658</name>
</gene>
<reference evidence="1 2" key="1">
    <citation type="submission" date="2024-02" db="EMBL/GenBank/DDBJ databases">
        <authorList>
            <person name="Chen Y."/>
            <person name="Shah S."/>
            <person name="Dougan E. K."/>
            <person name="Thang M."/>
            <person name="Chan C."/>
        </authorList>
    </citation>
    <scope>NUCLEOTIDE SEQUENCE [LARGE SCALE GENOMIC DNA]</scope>
</reference>
<evidence type="ECO:0000313" key="1">
    <source>
        <dbReference type="EMBL" id="CAK9050069.1"/>
    </source>
</evidence>
<accession>A0ABP0MEZ1</accession>
<sequence>MRRAPKFMPAAMFGGLAALLWGSSGLSFSIDVPLIVQRHHCNSFRKKKTAVYAGLDCGPNEVALLKKLETREAREAWLRLLEHGHEDWEEVKLALGLLWKKAAVEGRDGGPLGYPMALTRLLEGIYEGPDGDAILVADIEARLTQVPAGDPGDPDQWRRSVALGCFKELGFVARGL</sequence>
<comment type="caution">
    <text evidence="1">The sequence shown here is derived from an EMBL/GenBank/DDBJ whole genome shotgun (WGS) entry which is preliminary data.</text>
</comment>